<dbReference type="InterPro" id="IPR050445">
    <property type="entry name" value="Bact_polysacc_biosynth/exp"/>
</dbReference>
<feature type="domain" description="Polysaccharide chain length determinant N-terminal" evidence="10">
    <location>
        <begin position="13"/>
        <end position="91"/>
    </location>
</feature>
<keyword evidence="13" id="KW-1185">Reference proteome</keyword>
<evidence type="ECO:0000256" key="4">
    <source>
        <dbReference type="ARBA" id="ARBA00022741"/>
    </source>
</evidence>
<feature type="coiled-coil region" evidence="8">
    <location>
        <begin position="191"/>
        <end position="218"/>
    </location>
</feature>
<dbReference type="GO" id="GO:0004713">
    <property type="term" value="F:protein tyrosine kinase activity"/>
    <property type="evidence" value="ECO:0007669"/>
    <property type="project" value="TreeGrafter"/>
</dbReference>
<keyword evidence="5" id="KW-0067">ATP-binding</keyword>
<evidence type="ECO:0000256" key="8">
    <source>
        <dbReference type="SAM" id="Coils"/>
    </source>
</evidence>
<dbReference type="EMBL" id="LIAE01008681">
    <property type="protein sequence ID" value="PAV72900.1"/>
    <property type="molecule type" value="Genomic_DNA"/>
</dbReference>
<evidence type="ECO:0000256" key="9">
    <source>
        <dbReference type="SAM" id="Phobius"/>
    </source>
</evidence>
<dbReference type="InterPro" id="IPR027417">
    <property type="entry name" value="P-loop_NTPase"/>
</dbReference>
<keyword evidence="7 9" id="KW-0472">Membrane</keyword>
<dbReference type="Pfam" id="PF13807">
    <property type="entry name" value="GNVR"/>
    <property type="match status" value="1"/>
</dbReference>
<dbReference type="Gene3D" id="1.25.40.10">
    <property type="entry name" value="Tetratricopeptide repeat domain"/>
    <property type="match status" value="1"/>
</dbReference>
<dbReference type="Pfam" id="PF02706">
    <property type="entry name" value="Wzz"/>
    <property type="match status" value="1"/>
</dbReference>
<evidence type="ECO:0000259" key="10">
    <source>
        <dbReference type="Pfam" id="PF02706"/>
    </source>
</evidence>
<evidence type="ECO:0000313" key="12">
    <source>
        <dbReference type="EMBL" id="PAV72900.1"/>
    </source>
</evidence>
<dbReference type="Gene3D" id="3.40.50.300">
    <property type="entry name" value="P-loop containing nucleotide triphosphate hydrolases"/>
    <property type="match status" value="1"/>
</dbReference>
<keyword evidence="4" id="KW-0547">Nucleotide-binding</keyword>
<evidence type="ECO:0000256" key="5">
    <source>
        <dbReference type="ARBA" id="ARBA00022840"/>
    </source>
</evidence>
<evidence type="ECO:0000256" key="2">
    <source>
        <dbReference type="ARBA" id="ARBA00022475"/>
    </source>
</evidence>
<name>A0A2A2KG90_9BILA</name>
<dbReference type="CDD" id="cd05387">
    <property type="entry name" value="BY-kinase"/>
    <property type="match status" value="1"/>
</dbReference>
<dbReference type="GO" id="GO:0005524">
    <property type="term" value="F:ATP binding"/>
    <property type="evidence" value="ECO:0007669"/>
    <property type="project" value="UniProtKB-KW"/>
</dbReference>
<evidence type="ECO:0000256" key="3">
    <source>
        <dbReference type="ARBA" id="ARBA00022692"/>
    </source>
</evidence>
<evidence type="ECO:0000256" key="6">
    <source>
        <dbReference type="ARBA" id="ARBA00022989"/>
    </source>
</evidence>
<keyword evidence="3 9" id="KW-0812">Transmembrane</keyword>
<dbReference type="Proteomes" id="UP000218231">
    <property type="component" value="Unassembled WGS sequence"/>
</dbReference>
<dbReference type="PANTHER" id="PTHR32309:SF13">
    <property type="entry name" value="FERRIC ENTEROBACTIN TRANSPORT PROTEIN FEPE"/>
    <property type="match status" value="1"/>
</dbReference>
<comment type="caution">
    <text evidence="12">The sequence shown here is derived from an EMBL/GenBank/DDBJ whole genome shotgun (WGS) entry which is preliminary data.</text>
</comment>
<dbReference type="InterPro" id="IPR032807">
    <property type="entry name" value="GNVR"/>
</dbReference>
<dbReference type="SUPFAM" id="SSF48452">
    <property type="entry name" value="TPR-like"/>
    <property type="match status" value="1"/>
</dbReference>
<dbReference type="SUPFAM" id="SSF52540">
    <property type="entry name" value="P-loop containing nucleoside triphosphate hydrolases"/>
    <property type="match status" value="1"/>
</dbReference>
<dbReference type="InterPro" id="IPR005702">
    <property type="entry name" value="Wzc-like_C"/>
</dbReference>
<evidence type="ECO:0000259" key="11">
    <source>
        <dbReference type="Pfam" id="PF13807"/>
    </source>
</evidence>
<proteinExistence type="predicted"/>
<keyword evidence="2" id="KW-1003">Cell membrane</keyword>
<comment type="subcellular location">
    <subcellularLocation>
        <location evidence="1">Cell membrane</location>
        <topology evidence="1">Multi-pass membrane protein</topology>
    </subcellularLocation>
</comment>
<feature type="domain" description="Tyrosine-protein kinase G-rich" evidence="11">
    <location>
        <begin position="375"/>
        <end position="443"/>
    </location>
</feature>
<evidence type="ECO:0000256" key="7">
    <source>
        <dbReference type="ARBA" id="ARBA00023136"/>
    </source>
</evidence>
<dbReference type="InterPro" id="IPR033756">
    <property type="entry name" value="YlxH/NBP35"/>
</dbReference>
<feature type="transmembrane region" description="Helical" evidence="9">
    <location>
        <begin position="12"/>
        <end position="36"/>
    </location>
</feature>
<reference evidence="12 13" key="1">
    <citation type="journal article" date="2017" name="Curr. Biol.">
        <title>Genome architecture and evolution of a unichromosomal asexual nematode.</title>
        <authorList>
            <person name="Fradin H."/>
            <person name="Zegar C."/>
            <person name="Gutwein M."/>
            <person name="Lucas J."/>
            <person name="Kovtun M."/>
            <person name="Corcoran D."/>
            <person name="Baugh L.R."/>
            <person name="Kiontke K."/>
            <person name="Gunsalus K."/>
            <person name="Fitch D.H."/>
            <person name="Piano F."/>
        </authorList>
    </citation>
    <scope>NUCLEOTIDE SEQUENCE [LARGE SCALE GENOMIC DNA]</scope>
    <source>
        <strain evidence="12">PF1309</strain>
    </source>
</reference>
<dbReference type="PANTHER" id="PTHR32309">
    <property type="entry name" value="TYROSINE-PROTEIN KINASE"/>
    <property type="match status" value="1"/>
</dbReference>
<dbReference type="OrthoDB" id="10618703at2759"/>
<dbReference type="Pfam" id="PF10609">
    <property type="entry name" value="ParA"/>
    <property type="match status" value="1"/>
</dbReference>
<dbReference type="GO" id="GO:0005886">
    <property type="term" value="C:plasma membrane"/>
    <property type="evidence" value="ECO:0007669"/>
    <property type="project" value="UniProtKB-SubCell"/>
</dbReference>
<keyword evidence="8" id="KW-0175">Coiled coil</keyword>
<evidence type="ECO:0008006" key="14">
    <source>
        <dbReference type="Google" id="ProtNLM"/>
    </source>
</evidence>
<dbReference type="AlphaFoldDB" id="A0A2A2KG90"/>
<gene>
    <name evidence="12" type="ORF">WR25_21017</name>
</gene>
<organism evidence="12 13">
    <name type="scientific">Diploscapter pachys</name>
    <dbReference type="NCBI Taxonomy" id="2018661"/>
    <lineage>
        <taxon>Eukaryota</taxon>
        <taxon>Metazoa</taxon>
        <taxon>Ecdysozoa</taxon>
        <taxon>Nematoda</taxon>
        <taxon>Chromadorea</taxon>
        <taxon>Rhabditida</taxon>
        <taxon>Rhabditina</taxon>
        <taxon>Rhabditomorpha</taxon>
        <taxon>Rhabditoidea</taxon>
        <taxon>Rhabditidae</taxon>
        <taxon>Diploscapter</taxon>
    </lineage>
</organism>
<dbReference type="InterPro" id="IPR003856">
    <property type="entry name" value="LPS_length_determ_N"/>
</dbReference>
<feature type="coiled-coil region" evidence="8">
    <location>
        <begin position="244"/>
        <end position="367"/>
    </location>
</feature>
<protein>
    <recommendedName>
        <fullName evidence="14">AAA domain-containing protein</fullName>
    </recommendedName>
</protein>
<evidence type="ECO:0000256" key="1">
    <source>
        <dbReference type="ARBA" id="ARBA00004651"/>
    </source>
</evidence>
<evidence type="ECO:0000313" key="13">
    <source>
        <dbReference type="Proteomes" id="UP000218231"/>
    </source>
</evidence>
<keyword evidence="6 9" id="KW-1133">Transmembrane helix</keyword>
<accession>A0A2A2KG90</accession>
<sequence length="1093" mass="118998">MPAIRQYLRIAYRWRYVILGVTAVCLVIGIIATLLMTPKYSAVATVEISRESNKVTDFQGVERETSVADQEFYQTQYGLLRARSLAERVATRLRLVDDPKFFGRFNYSDTDPAFDQVNGRYPASGRAQRLRIAGEILLKHVAIDPTRLSRLVDIAFTSPDPAFSALVANTWAEGFIQTNLERKIQATSYGRNLLERQLAQAKDRLDQSQRQLVSYASAQQIINLPAQSSNGTTTAERSIVADDLASLNAALTQATAERIQAEARYQQAGRSGASTEALRNQAINNLRQRRAELAAEYQRLMVQFEPGYPAARAIQSQIDQLDRSIAREEGRVTGSQLADYREAQERERALQDKVNQLKSSYLDLRRRSIQYNIYQQEVDTSRALYDALLQRFKEIGVAGGVGVNNIAIVDTADVPQKPSSPRLLVNIIVSLLAGLGLGALAAVALEQIDEAILDPIEVQRRLGLPLLGSIPKVPDGREPRTELLDRKSDLVDAYLAVQTNLAFTTEHGVPRTFAVTSTRPSEGKSTTALALATMLARSQRKVILVDGDMRSPSIHHLGGVGHEHGLSNFLAGDDNIPAMTFDMRDLGFTAMSAGPIPPNAAELLTGQRLPLLLEHLLEHYDHVVIDSPPVMGLADAPLIASRVEGVIYAVEAQGIRSSVVRIALGRLATMNMATDMVETARLSRDMIRSGRPITSVSSANWICKGLLAFAVLILGGASVAFSLSQSLATDNPALAHALTPYDGQITGRLAGSLVTATNSEADRRHIDALARRALRQDPGIVPAIVALGLNAQARGETDASQQLFRYAQTLSRRDVATQLWAIEDSVGRGDIAGALKHYDIALRVKPTLSDVLFPVLSSASADPTVRAAVIHTLAAKPSWAENFIRYVAANAPSDATVSLFMGLQQSNVLIPEAARSQVINGLIGATRLDAAWAYYVAQHPRADRRRSRDAGFTAMLDTPSQFDWVLINDGTISTSIQRSGKANLFDYTVPSNAGGPVLQQVQLLSPGRYRLVGESSGGQEAGTSLPYWTLRCRDGRELGRIALKSSDGVTVPFEGSFTVPQFCEIQTLSLVAQPSDAVTGYSGQILRVQLQPE</sequence>
<dbReference type="InterPro" id="IPR011990">
    <property type="entry name" value="TPR-like_helical_dom_sf"/>
</dbReference>
<dbReference type="NCBIfam" id="TIGR01007">
    <property type="entry name" value="eps_fam"/>
    <property type="match status" value="1"/>
</dbReference>